<keyword evidence="3 4" id="KW-0620">Polyamine biosynthesis</keyword>
<dbReference type="eggNOG" id="COG0421">
    <property type="taxonomic scope" value="Bacteria"/>
</dbReference>
<dbReference type="InterPro" id="IPR029063">
    <property type="entry name" value="SAM-dependent_MTases_sf"/>
</dbReference>
<feature type="domain" description="PABS" evidence="6">
    <location>
        <begin position="9"/>
        <end position="244"/>
    </location>
</feature>
<feature type="binding site" evidence="4">
    <location>
        <position position="38"/>
    </location>
    <ligand>
        <name>S-methyl-5'-thioadenosine</name>
        <dbReference type="ChEBI" id="CHEBI:17509"/>
    </ligand>
</feature>
<evidence type="ECO:0000313" key="7">
    <source>
        <dbReference type="EMBL" id="EEC58285.1"/>
    </source>
</evidence>
<feature type="binding site" evidence="4">
    <location>
        <position position="69"/>
    </location>
    <ligand>
        <name>spermidine</name>
        <dbReference type="ChEBI" id="CHEBI:57834"/>
    </ligand>
</feature>
<comment type="subunit">
    <text evidence="4">Homodimer or homotetramer.</text>
</comment>
<dbReference type="InterPro" id="IPR030374">
    <property type="entry name" value="PABS"/>
</dbReference>
<evidence type="ECO:0000256" key="2">
    <source>
        <dbReference type="ARBA" id="ARBA00022679"/>
    </source>
</evidence>
<evidence type="ECO:0000256" key="1">
    <source>
        <dbReference type="ARBA" id="ARBA00007867"/>
    </source>
</evidence>
<dbReference type="Proteomes" id="UP000003136">
    <property type="component" value="Unassembled WGS sequence"/>
</dbReference>
<dbReference type="STRING" id="483218.BACPEC_00415"/>
<evidence type="ECO:0000256" key="3">
    <source>
        <dbReference type="ARBA" id="ARBA00023115"/>
    </source>
</evidence>
<dbReference type="NCBIfam" id="TIGR00417">
    <property type="entry name" value="speE"/>
    <property type="match status" value="1"/>
</dbReference>
<keyword evidence="2 4" id="KW-0808">Transferase</keyword>
<name>B7AP11_9FIRM</name>
<proteinExistence type="inferred from homology"/>
<feature type="binding site" evidence="4">
    <location>
        <begin position="162"/>
        <end position="165"/>
    </location>
    <ligand>
        <name>spermidine</name>
        <dbReference type="ChEBI" id="CHEBI:57834"/>
    </ligand>
</feature>
<dbReference type="SUPFAM" id="SSF53335">
    <property type="entry name" value="S-adenosyl-L-methionine-dependent methyltransferases"/>
    <property type="match status" value="1"/>
</dbReference>
<keyword evidence="8" id="KW-1185">Reference proteome</keyword>
<dbReference type="InterPro" id="IPR035246">
    <property type="entry name" value="Spermidine_synt_N"/>
</dbReference>
<dbReference type="PROSITE" id="PS51006">
    <property type="entry name" value="PABS_2"/>
    <property type="match status" value="1"/>
</dbReference>
<dbReference type="NCBIfam" id="NF002010">
    <property type="entry name" value="PRK00811.1"/>
    <property type="match status" value="1"/>
</dbReference>
<dbReference type="GO" id="GO:0008295">
    <property type="term" value="P:spermidine biosynthetic process"/>
    <property type="evidence" value="ECO:0007669"/>
    <property type="project" value="UniProtKB-UniRule"/>
</dbReference>
<feature type="binding site" evidence="4">
    <location>
        <position position="169"/>
    </location>
    <ligand>
        <name>S-methyl-5'-thioadenosine</name>
        <dbReference type="ChEBI" id="CHEBI:17509"/>
    </ligand>
</feature>
<reference evidence="7 8" key="2">
    <citation type="submission" date="2008-11" db="EMBL/GenBank/DDBJ databases">
        <authorList>
            <person name="Fulton L."/>
            <person name="Clifton S."/>
            <person name="Fulton B."/>
            <person name="Xu J."/>
            <person name="Minx P."/>
            <person name="Pepin K.H."/>
            <person name="Johnson M."/>
            <person name="Bhonagiri V."/>
            <person name="Nash W.E."/>
            <person name="Mardis E.R."/>
            <person name="Wilson R.K."/>
        </authorList>
    </citation>
    <scope>NUCLEOTIDE SEQUENCE [LARGE SCALE GENOMIC DNA]</scope>
    <source>
        <strain evidence="7 8">ATCC 43243</strain>
    </source>
</reference>
<dbReference type="HOGENOM" id="CLU_048199_0_0_9"/>
<feature type="binding site" evidence="4">
    <location>
        <position position="93"/>
    </location>
    <ligand>
        <name>spermidine</name>
        <dbReference type="ChEBI" id="CHEBI:57834"/>
    </ligand>
</feature>
<dbReference type="EC" id="2.5.1.16" evidence="4"/>
<dbReference type="Gene3D" id="3.40.50.150">
    <property type="entry name" value="Vaccinia Virus protein VP39"/>
    <property type="match status" value="1"/>
</dbReference>
<reference evidence="7 8" key="1">
    <citation type="submission" date="2008-11" db="EMBL/GenBank/DDBJ databases">
        <title>Draft genome sequence of Bacteroides pectinophilus (ATCC 43243).</title>
        <authorList>
            <person name="Sudarsanam P."/>
            <person name="Ley R."/>
            <person name="Guruge J."/>
            <person name="Turnbaugh P.J."/>
            <person name="Mahowald M."/>
            <person name="Liep D."/>
            <person name="Gordon J."/>
        </authorList>
    </citation>
    <scope>NUCLEOTIDE SEQUENCE [LARGE SCALE GENOMIC DNA]</scope>
    <source>
        <strain evidence="7 8">ATCC 43243</strain>
    </source>
</reference>
<sequence length="288" mass="33984">MRKAVIRVELWYTDQHTKNVRFSMKVEQQIASCESEFQRIDILKTSEFGKVLVLDGELMITQKDEFIYHEMITHVPMAVHPHVRDVLVIGAGDGGTIRELCKYDTIEHIDMVEIDKKVTDMCLEHFWETSCRLDDPRVHMHFEESLRYVRMMKDEYDLIIVDCADPYGPAEGLFTREFYGTCYKALREDGILINQHESPYYSEHSRSVQKAHKQIKIVFPYSTVYQCHIPSYPSGHWLFGFASKKYDPIADLREDEWNRLGINTRYYNTDLHKGSFYLPTYVKQLLDM</sequence>
<comment type="catalytic activity">
    <reaction evidence="4">
        <text>S-adenosyl 3-(methylsulfanyl)propylamine + putrescine = S-methyl-5'-thioadenosine + spermidine + H(+)</text>
        <dbReference type="Rhea" id="RHEA:12721"/>
        <dbReference type="ChEBI" id="CHEBI:15378"/>
        <dbReference type="ChEBI" id="CHEBI:17509"/>
        <dbReference type="ChEBI" id="CHEBI:57443"/>
        <dbReference type="ChEBI" id="CHEBI:57834"/>
        <dbReference type="ChEBI" id="CHEBI:326268"/>
        <dbReference type="EC" id="2.5.1.16"/>
    </reaction>
</comment>
<dbReference type="InterPro" id="IPR037163">
    <property type="entry name" value="Spermidine_synt_N_sf"/>
</dbReference>
<feature type="binding site" evidence="4">
    <location>
        <position position="113"/>
    </location>
    <ligand>
        <name>S-methyl-5'-thioadenosine</name>
        <dbReference type="ChEBI" id="CHEBI:17509"/>
    </ligand>
</feature>
<dbReference type="EMBL" id="ABVQ01000034">
    <property type="protein sequence ID" value="EEC58285.1"/>
    <property type="molecule type" value="Genomic_DNA"/>
</dbReference>
<dbReference type="GO" id="GO:0005829">
    <property type="term" value="C:cytosol"/>
    <property type="evidence" value="ECO:0007669"/>
    <property type="project" value="TreeGrafter"/>
</dbReference>
<evidence type="ECO:0000256" key="4">
    <source>
        <dbReference type="HAMAP-Rule" id="MF_00198"/>
    </source>
</evidence>
<evidence type="ECO:0000256" key="5">
    <source>
        <dbReference type="PROSITE-ProRule" id="PRU00354"/>
    </source>
</evidence>
<comment type="function">
    <text evidence="4">Catalyzes the irreversible transfer of a propylamine group from the amino donor S-adenosylmethioninamine (decarboxy-AdoMet) to putrescine (1,4-diaminobutane) to yield spermidine.</text>
</comment>
<dbReference type="Gene3D" id="2.30.140.10">
    <property type="entry name" value="Spermidine synthase, tetramerisation domain"/>
    <property type="match status" value="1"/>
</dbReference>
<dbReference type="PANTHER" id="PTHR11558:SF11">
    <property type="entry name" value="SPERMIDINE SYNTHASE"/>
    <property type="match status" value="1"/>
</dbReference>
<dbReference type="Pfam" id="PF01564">
    <property type="entry name" value="Spermine_synth"/>
    <property type="match status" value="1"/>
</dbReference>
<gene>
    <name evidence="4" type="primary">speE</name>
    <name evidence="7" type="ORF">BACPEC_00415</name>
</gene>
<accession>B7AP11</accession>
<evidence type="ECO:0000313" key="8">
    <source>
        <dbReference type="Proteomes" id="UP000003136"/>
    </source>
</evidence>
<organism evidence="7 8">
    <name type="scientific">[Bacteroides] pectinophilus ATCC 43243</name>
    <dbReference type="NCBI Taxonomy" id="483218"/>
    <lineage>
        <taxon>Bacteria</taxon>
        <taxon>Bacillati</taxon>
        <taxon>Bacillota</taxon>
        <taxon>Clostridia</taxon>
        <taxon>Eubacteriales</taxon>
    </lineage>
</organism>
<comment type="similarity">
    <text evidence="1 4">Belongs to the spermidine/spermine synthase family.</text>
</comment>
<keyword evidence="4" id="KW-0745">Spermidine biosynthesis</keyword>
<dbReference type="Pfam" id="PF17284">
    <property type="entry name" value="Spermine_synt_N"/>
    <property type="match status" value="1"/>
</dbReference>
<dbReference type="AlphaFoldDB" id="B7AP11"/>
<feature type="active site" description="Proton acceptor" evidence="4 5">
    <location>
        <position position="162"/>
    </location>
</feature>
<evidence type="ECO:0000259" key="6">
    <source>
        <dbReference type="PROSITE" id="PS51006"/>
    </source>
</evidence>
<dbReference type="GO" id="GO:0004766">
    <property type="term" value="F:spermidine synthase activity"/>
    <property type="evidence" value="ECO:0007669"/>
    <property type="project" value="UniProtKB-UniRule"/>
</dbReference>
<protein>
    <recommendedName>
        <fullName evidence="4">Polyamine aminopropyltransferase</fullName>
    </recommendedName>
    <alternativeName>
        <fullName evidence="4">Putrescine aminopropyltransferase</fullName>
        <shortName evidence="4">PAPT</shortName>
    </alternativeName>
    <alternativeName>
        <fullName evidence="4">Spermidine synthase</fullName>
        <shortName evidence="4">SPDS</shortName>
        <shortName evidence="4">SPDSY</shortName>
        <ecNumber evidence="4">2.5.1.16</ecNumber>
    </alternativeName>
</protein>
<dbReference type="CDD" id="cd02440">
    <property type="entry name" value="AdoMet_MTases"/>
    <property type="match status" value="1"/>
</dbReference>
<dbReference type="UniPathway" id="UPA00248">
    <property type="reaction ID" value="UER00314"/>
</dbReference>
<dbReference type="PANTHER" id="PTHR11558">
    <property type="entry name" value="SPERMIDINE/SPERMINE SYNTHASE"/>
    <property type="match status" value="1"/>
</dbReference>
<comment type="pathway">
    <text evidence="4">Amine and polyamine biosynthesis; spermidine biosynthesis; spermidine from putrescine: step 1/1.</text>
</comment>
<dbReference type="HAMAP" id="MF_00198">
    <property type="entry name" value="Spermidine_synth"/>
    <property type="match status" value="1"/>
</dbReference>
<dbReference type="InterPro" id="IPR001045">
    <property type="entry name" value="Spermi_synthase"/>
</dbReference>
<comment type="caution">
    <text evidence="4">Lacks conserved residue(s) required for the propagation of feature annotation.</text>
</comment>